<evidence type="ECO:0000256" key="6">
    <source>
        <dbReference type="SAM" id="Phobius"/>
    </source>
</evidence>
<feature type="domain" description="Cytochrome C biogenesis protein transmembrane" evidence="7">
    <location>
        <begin position="17"/>
        <end position="205"/>
    </location>
</feature>
<feature type="transmembrane region" description="Helical" evidence="6">
    <location>
        <begin position="36"/>
        <end position="56"/>
    </location>
</feature>
<evidence type="ECO:0000256" key="2">
    <source>
        <dbReference type="ARBA" id="ARBA00006143"/>
    </source>
</evidence>
<feature type="transmembrane region" description="Helical" evidence="6">
    <location>
        <begin position="104"/>
        <end position="126"/>
    </location>
</feature>
<evidence type="ECO:0000259" key="7">
    <source>
        <dbReference type="Pfam" id="PF02683"/>
    </source>
</evidence>
<keyword evidence="5 6" id="KW-0472">Membrane</keyword>
<accession>A0AAU7E0V8</accession>
<comment type="similarity">
    <text evidence="2">Belongs to the DsbD family.</text>
</comment>
<name>A0AAU7E0V8_9MICO</name>
<evidence type="ECO:0000256" key="3">
    <source>
        <dbReference type="ARBA" id="ARBA00022692"/>
    </source>
</evidence>
<organism evidence="8">
    <name type="scientific">Jonesiaceae bacterium BS-20</name>
    <dbReference type="NCBI Taxonomy" id="3120821"/>
    <lineage>
        <taxon>Bacteria</taxon>
        <taxon>Bacillati</taxon>
        <taxon>Actinomycetota</taxon>
        <taxon>Actinomycetes</taxon>
        <taxon>Micrococcales</taxon>
        <taxon>Jonesiaceae</taxon>
    </lineage>
</organism>
<keyword evidence="4 6" id="KW-1133">Transmembrane helix</keyword>
<feature type="transmembrane region" description="Helical" evidence="6">
    <location>
        <begin position="178"/>
        <end position="199"/>
    </location>
</feature>
<dbReference type="InterPro" id="IPR003834">
    <property type="entry name" value="Cyt_c_assmbl_TM_dom"/>
</dbReference>
<feature type="transmembrane region" description="Helical" evidence="6">
    <location>
        <begin position="138"/>
        <end position="158"/>
    </location>
</feature>
<dbReference type="Pfam" id="PF02683">
    <property type="entry name" value="DsbD_TM"/>
    <property type="match status" value="1"/>
</dbReference>
<gene>
    <name evidence="8" type="ORF">V5R04_10875</name>
</gene>
<dbReference type="GO" id="GO:0016020">
    <property type="term" value="C:membrane"/>
    <property type="evidence" value="ECO:0007669"/>
    <property type="project" value="UniProtKB-SubCell"/>
</dbReference>
<evidence type="ECO:0000313" key="8">
    <source>
        <dbReference type="EMBL" id="XBH23205.1"/>
    </source>
</evidence>
<evidence type="ECO:0000256" key="1">
    <source>
        <dbReference type="ARBA" id="ARBA00004141"/>
    </source>
</evidence>
<dbReference type="EMBL" id="CP146203">
    <property type="protein sequence ID" value="XBH23205.1"/>
    <property type="molecule type" value="Genomic_DNA"/>
</dbReference>
<evidence type="ECO:0000256" key="5">
    <source>
        <dbReference type="ARBA" id="ARBA00023136"/>
    </source>
</evidence>
<dbReference type="AlphaFoldDB" id="A0AAU7E0V8"/>
<comment type="subcellular location">
    <subcellularLocation>
        <location evidence="1">Membrane</location>
        <topology evidence="1">Multi-pass membrane protein</topology>
    </subcellularLocation>
</comment>
<dbReference type="InterPro" id="IPR051790">
    <property type="entry name" value="Cytochrome_c-biogenesis_DsbD"/>
</dbReference>
<proteinExistence type="inferred from homology"/>
<dbReference type="PANTHER" id="PTHR31272:SF4">
    <property type="entry name" value="CYTOCHROME C-TYPE BIOGENESIS PROTEIN HI_1454-RELATED"/>
    <property type="match status" value="1"/>
</dbReference>
<feature type="transmembrane region" description="Helical" evidence="6">
    <location>
        <begin position="7"/>
        <end position="30"/>
    </location>
</feature>
<reference evidence="8" key="1">
    <citation type="submission" date="2024-02" db="EMBL/GenBank/DDBJ databases">
        <title>Tomenella chthoni gen. nov. sp. nov., a member of the family Jonesiaceae isolated from bat guano.</title>
        <authorList>
            <person name="Miller S.L."/>
            <person name="King J."/>
            <person name="Sankaranarayanan K."/>
            <person name="Lawson P.A."/>
        </authorList>
    </citation>
    <scope>NUCLEOTIDE SEQUENCE</scope>
    <source>
        <strain evidence="8">BS-20</strain>
    </source>
</reference>
<evidence type="ECO:0000256" key="4">
    <source>
        <dbReference type="ARBA" id="ARBA00022989"/>
    </source>
</evidence>
<feature type="transmembrane region" description="Helical" evidence="6">
    <location>
        <begin position="68"/>
        <end position="92"/>
    </location>
</feature>
<sequence length="258" mass="26364">MSIGDFFATAAFSGSMLLAIPIALIAGLVAFASPCVIPLVPGYLGFVSGLAASSAGDGTKSKPSRSRVLFGVSLFILGFTIVFVAAGVLTGVVGTALNQWMDPINRVLGVVIIIMGLAFMGAVPALQTDRRVGMGKASASTSLWGAPALGFAFGLGWTPCLGPTLVAINSLALSEGSALRGAFLAVMYSIGLGLPFLILGLGLQSNKKTLAFLRRHRVAIMRIGGGLLILIGLALVSGLWTKLSVTLTAWIGGTVTVV</sequence>
<protein>
    <submittedName>
        <fullName evidence="8">Cytochrome c biogenesis protein CcdA</fullName>
    </submittedName>
</protein>
<dbReference type="PANTHER" id="PTHR31272">
    <property type="entry name" value="CYTOCHROME C-TYPE BIOGENESIS PROTEIN HI_1454-RELATED"/>
    <property type="match status" value="1"/>
</dbReference>
<keyword evidence="3 6" id="KW-0812">Transmembrane</keyword>
<dbReference type="GO" id="GO:0017004">
    <property type="term" value="P:cytochrome complex assembly"/>
    <property type="evidence" value="ECO:0007669"/>
    <property type="project" value="InterPro"/>
</dbReference>
<feature type="transmembrane region" description="Helical" evidence="6">
    <location>
        <begin position="219"/>
        <end position="240"/>
    </location>
</feature>